<accession>A0ACC2LVL1</accession>
<proteinExistence type="predicted"/>
<gene>
    <name evidence="1" type="ORF">MRB53_011685</name>
</gene>
<dbReference type="EMBL" id="CM056811">
    <property type="protein sequence ID" value="KAJ8637418.1"/>
    <property type="molecule type" value="Genomic_DNA"/>
</dbReference>
<evidence type="ECO:0000313" key="1">
    <source>
        <dbReference type="EMBL" id="KAJ8637418.1"/>
    </source>
</evidence>
<keyword evidence="2" id="KW-1185">Reference proteome</keyword>
<evidence type="ECO:0000313" key="2">
    <source>
        <dbReference type="Proteomes" id="UP001234297"/>
    </source>
</evidence>
<name>A0ACC2LVL1_PERAE</name>
<organism evidence="1 2">
    <name type="scientific">Persea americana</name>
    <name type="common">Avocado</name>
    <dbReference type="NCBI Taxonomy" id="3435"/>
    <lineage>
        <taxon>Eukaryota</taxon>
        <taxon>Viridiplantae</taxon>
        <taxon>Streptophyta</taxon>
        <taxon>Embryophyta</taxon>
        <taxon>Tracheophyta</taxon>
        <taxon>Spermatophyta</taxon>
        <taxon>Magnoliopsida</taxon>
        <taxon>Magnoliidae</taxon>
        <taxon>Laurales</taxon>
        <taxon>Lauraceae</taxon>
        <taxon>Persea</taxon>
    </lineage>
</organism>
<reference evidence="1 2" key="1">
    <citation type="journal article" date="2022" name="Hortic Res">
        <title>A haplotype resolved chromosomal level avocado genome allows analysis of novel avocado genes.</title>
        <authorList>
            <person name="Nath O."/>
            <person name="Fletcher S.J."/>
            <person name="Hayward A."/>
            <person name="Shaw L.M."/>
            <person name="Masouleh A.K."/>
            <person name="Furtado A."/>
            <person name="Henry R.J."/>
            <person name="Mitter N."/>
        </authorList>
    </citation>
    <scope>NUCLEOTIDE SEQUENCE [LARGE SCALE GENOMIC DNA]</scope>
    <source>
        <strain evidence="2">cv. Hass</strain>
    </source>
</reference>
<dbReference type="Proteomes" id="UP001234297">
    <property type="component" value="Chromosome 3"/>
</dbReference>
<sequence length="316" mass="34482">MNFKIKKSSRGAQLKQLRAANVDGVMVDVWWGIIENKGLKWYECGVLEDPGPDGSGMWVEIPGHRSFHSINVVGIHAAPPSRSTTPSPSATPPSPPSSPISGETPPAHLSAAPPPIIVTIFAWTPRAHPSPICKPSLHSLHCLVPNKEQVNALSKELQSRATVPVVRNVGAELRAPVSKELQSTQDHVYRAIDSLPVTAHPMTQFATGVMALQVQSEFQKAYDKGIPKSKFWEPTCEDSLNLIAKVPIVASYVYRRIYKGGDIIPADDSLDYGANFYYMLGLDGPKMQELMRLYVTIHSNHEGGDVSAPTAHLIQT</sequence>
<protein>
    <submittedName>
        <fullName evidence="1">Uncharacterized protein</fullName>
    </submittedName>
</protein>
<comment type="caution">
    <text evidence="1">The sequence shown here is derived from an EMBL/GenBank/DDBJ whole genome shotgun (WGS) entry which is preliminary data.</text>
</comment>